<keyword evidence="1" id="KW-0812">Transmembrane</keyword>
<name>A0ABU0IRF1_9CAUL</name>
<evidence type="ECO:0000313" key="2">
    <source>
        <dbReference type="EMBL" id="MDQ0464590.1"/>
    </source>
</evidence>
<evidence type="ECO:0000313" key="3">
    <source>
        <dbReference type="Proteomes" id="UP001228905"/>
    </source>
</evidence>
<sequence length="95" mass="9743">MTPIDLDLLRDTTPDRGLEGLEGAVWNRVSALEANQRRLTPLASAQALLFVVAVGGSAAFGGVSAGRLAARTSDLGVFSPHAVLAPSSRMLGSLG</sequence>
<dbReference type="EMBL" id="JAUSVS010000004">
    <property type="protein sequence ID" value="MDQ0464590.1"/>
    <property type="molecule type" value="Genomic_DNA"/>
</dbReference>
<dbReference type="RefSeq" id="WP_307349377.1">
    <property type="nucleotide sequence ID" value="NZ_JAUSVS010000004.1"/>
</dbReference>
<evidence type="ECO:0000256" key="1">
    <source>
        <dbReference type="SAM" id="Phobius"/>
    </source>
</evidence>
<keyword evidence="1" id="KW-0472">Membrane</keyword>
<comment type="caution">
    <text evidence="2">The sequence shown here is derived from an EMBL/GenBank/DDBJ whole genome shotgun (WGS) entry which is preliminary data.</text>
</comment>
<dbReference type="Proteomes" id="UP001228905">
    <property type="component" value="Unassembled WGS sequence"/>
</dbReference>
<accession>A0ABU0IRF1</accession>
<proteinExistence type="predicted"/>
<keyword evidence="1" id="KW-1133">Transmembrane helix</keyword>
<reference evidence="2 3" key="1">
    <citation type="submission" date="2023-07" db="EMBL/GenBank/DDBJ databases">
        <title>Genomic Encyclopedia of Type Strains, Phase IV (KMG-IV): sequencing the most valuable type-strain genomes for metagenomic binning, comparative biology and taxonomic classification.</title>
        <authorList>
            <person name="Goeker M."/>
        </authorList>
    </citation>
    <scope>NUCLEOTIDE SEQUENCE [LARGE SCALE GENOMIC DNA]</scope>
    <source>
        <strain evidence="2 3">DSM 18695</strain>
    </source>
</reference>
<gene>
    <name evidence="2" type="ORF">QO010_002374</name>
</gene>
<keyword evidence="3" id="KW-1185">Reference proteome</keyword>
<protein>
    <submittedName>
        <fullName evidence="2">Uncharacterized protein</fullName>
    </submittedName>
</protein>
<feature type="transmembrane region" description="Helical" evidence="1">
    <location>
        <begin position="47"/>
        <end position="70"/>
    </location>
</feature>
<organism evidence="2 3">
    <name type="scientific">Caulobacter ginsengisoli</name>
    <dbReference type="NCBI Taxonomy" id="400775"/>
    <lineage>
        <taxon>Bacteria</taxon>
        <taxon>Pseudomonadati</taxon>
        <taxon>Pseudomonadota</taxon>
        <taxon>Alphaproteobacteria</taxon>
        <taxon>Caulobacterales</taxon>
        <taxon>Caulobacteraceae</taxon>
        <taxon>Caulobacter</taxon>
    </lineage>
</organism>